<dbReference type="AlphaFoldDB" id="A3LMT8"/>
<dbReference type="InParanoid" id="A3LMT8"/>
<gene>
    <name evidence="3" type="primary">VCC3.2</name>
    <name evidence="3" type="ORF">PICST_29351</name>
</gene>
<accession>A3LMT8</accession>
<keyword evidence="4" id="KW-1185">Reference proteome</keyword>
<evidence type="ECO:0000313" key="3">
    <source>
        <dbReference type="EMBL" id="ABN64211.2"/>
    </source>
</evidence>
<dbReference type="GeneID" id="4837127"/>
<dbReference type="Proteomes" id="UP000002258">
    <property type="component" value="Chromosome 2"/>
</dbReference>
<sequence>MTDNYRSYQMLFIYWLILANQLVAQALLVPGHKVPFPRVRALASNRSTLRPLSNLADDSQIVGQFSFRSILKYFRGEDNDDDCEDDSEEEELGTYELENSESDVESESDNEPETVEEWYYSDSEEETDDDSADGFIRFKYYSIPNGTTHNSTEKVVPISSVNNTPEKKMPSIKKDKFPYKDRNNIYNFLNRTSDDEIISAAKNFTGNLLGTKMFRKVVSGLNTLVSKGLNRATKKMNDTEIEDWVALYNIVLNSEPTKAISHLVSDEKSKSLIKNAVYDSLSYAHKKAQSMNMTQIKLGYKTIVDGSIGNEQWPRGIEYE</sequence>
<name>A3LMT8_PICST</name>
<dbReference type="HOGENOM" id="CLU_869087_0_0_1"/>
<dbReference type="KEGG" id="pic:PICST_29351"/>
<evidence type="ECO:0000313" key="4">
    <source>
        <dbReference type="Proteomes" id="UP000002258"/>
    </source>
</evidence>
<evidence type="ECO:0000256" key="2">
    <source>
        <dbReference type="SAM" id="Phobius"/>
    </source>
</evidence>
<feature type="region of interest" description="Disordered" evidence="1">
    <location>
        <begin position="78"/>
        <end position="115"/>
    </location>
</feature>
<protein>
    <submittedName>
        <fullName evidence="3">Vesicle coat complex AP-3</fullName>
    </submittedName>
</protein>
<dbReference type="RefSeq" id="XP_001382240.2">
    <property type="nucleotide sequence ID" value="XM_001382203.1"/>
</dbReference>
<dbReference type="EMBL" id="CP000496">
    <property type="protein sequence ID" value="ABN64211.2"/>
    <property type="molecule type" value="Genomic_DNA"/>
</dbReference>
<keyword evidence="2" id="KW-0812">Transmembrane</keyword>
<feature type="transmembrane region" description="Helical" evidence="2">
    <location>
        <begin position="12"/>
        <end position="30"/>
    </location>
</feature>
<evidence type="ECO:0000256" key="1">
    <source>
        <dbReference type="SAM" id="MobiDB-lite"/>
    </source>
</evidence>
<keyword evidence="2" id="KW-0472">Membrane</keyword>
<organism evidence="3 4">
    <name type="scientific">Scheffersomyces stipitis (strain ATCC 58785 / CBS 6054 / NBRC 10063 / NRRL Y-11545)</name>
    <name type="common">Yeast</name>
    <name type="synonym">Pichia stipitis</name>
    <dbReference type="NCBI Taxonomy" id="322104"/>
    <lineage>
        <taxon>Eukaryota</taxon>
        <taxon>Fungi</taxon>
        <taxon>Dikarya</taxon>
        <taxon>Ascomycota</taxon>
        <taxon>Saccharomycotina</taxon>
        <taxon>Pichiomycetes</taxon>
        <taxon>Debaryomycetaceae</taxon>
        <taxon>Scheffersomyces</taxon>
    </lineage>
</organism>
<keyword evidence="2" id="KW-1133">Transmembrane helix</keyword>
<reference evidence="3 4" key="1">
    <citation type="journal article" date="2007" name="Nat. Biotechnol.">
        <title>Genome sequence of the lignocellulose-bioconverting and xylose-fermenting yeast Pichia stipitis.</title>
        <authorList>
            <person name="Jeffries T.W."/>
            <person name="Grigoriev I.V."/>
            <person name="Grimwood J."/>
            <person name="Laplaza J.M."/>
            <person name="Aerts A."/>
            <person name="Salamov A."/>
            <person name="Schmutz J."/>
            <person name="Lindquist E."/>
            <person name="Dehal P."/>
            <person name="Shapiro H."/>
            <person name="Jin Y.S."/>
            <person name="Passoth V."/>
            <person name="Richardson P.M."/>
        </authorList>
    </citation>
    <scope>NUCLEOTIDE SEQUENCE [LARGE SCALE GENOMIC DNA]</scope>
    <source>
        <strain evidence="4">ATCC 58785 / CBS 6054 / NBRC 10063 / NRRL Y-11545</strain>
    </source>
</reference>
<proteinExistence type="predicted"/>